<organism evidence="2 4">
    <name type="scientific">Candidatus Accumulibacter cognatus</name>
    <dbReference type="NCBI Taxonomy" id="2954383"/>
    <lineage>
        <taxon>Bacteria</taxon>
        <taxon>Pseudomonadati</taxon>
        <taxon>Pseudomonadota</taxon>
        <taxon>Betaproteobacteria</taxon>
        <taxon>Candidatus Accumulibacter</taxon>
    </lineage>
</organism>
<gene>
    <name evidence="2" type="ORF">AW06_001142</name>
    <name evidence="3" type="ORF">HWD57_22410</name>
</gene>
<name>A0A080M8Z6_9PROT</name>
<sequence>MRTLGIIFVAAFVAAFASIAAKVPLITTGSFARVAVSAAIIAALPTLVCWGIARIIRFYRNCRLIPRVQAEIVRQE</sequence>
<evidence type="ECO:0000313" key="5">
    <source>
        <dbReference type="Proteomes" id="UP000509684"/>
    </source>
</evidence>
<reference evidence="2 4" key="1">
    <citation type="submission" date="2014-02" db="EMBL/GenBank/DDBJ databases">
        <title>Expanding our view of genomic diversity in Candidatus Accumulibacter clades.</title>
        <authorList>
            <person name="Skennerton C.T."/>
            <person name="Barr J.J."/>
            <person name="Slater F.R."/>
            <person name="Bond P.L."/>
            <person name="Tyson G.W."/>
        </authorList>
    </citation>
    <scope>NUCLEOTIDE SEQUENCE [LARGE SCALE GENOMIC DNA]</scope>
    <source>
        <strain evidence="4">SK-02</strain>
    </source>
</reference>
<evidence type="ECO:0000256" key="1">
    <source>
        <dbReference type="SAM" id="Phobius"/>
    </source>
</evidence>
<dbReference type="STRING" id="1453999.AW06_001142"/>
<reference evidence="3" key="3">
    <citation type="submission" date="2020-06" db="EMBL/GenBank/DDBJ databases">
        <authorList>
            <person name="Arumugam K."/>
            <person name="Besarab I."/>
            <person name="Haryono M."/>
            <person name="Bagci C."/>
            <person name="Beier S."/>
            <person name="Buchfink B."/>
            <person name="Gorska A."/>
            <person name="Qiu G."/>
            <person name="Huson D.H."/>
            <person name="Williams R.B."/>
        </authorList>
    </citation>
    <scope>NUCLEOTIDE SEQUENCE</scope>
    <source>
        <strain evidence="3">SSA1</strain>
    </source>
</reference>
<evidence type="ECO:0000313" key="3">
    <source>
        <dbReference type="EMBL" id="QLH52222.1"/>
    </source>
</evidence>
<reference evidence="3 5" key="2">
    <citation type="journal article" date="2019" name="Microbiome">
        <title>Annotated bacterial chromosomes from frame-shift-corrected long-read metagenomic data.</title>
        <authorList>
            <person name="Arumugam K."/>
            <person name="Bagci C."/>
            <person name="Bessarab I."/>
            <person name="Beier S."/>
            <person name="Buchfink B."/>
            <person name="Gorska A."/>
            <person name="Qiu G."/>
            <person name="Huson D.H."/>
            <person name="Williams R.B.H."/>
        </authorList>
    </citation>
    <scope>NUCLEOTIDE SEQUENCE [LARGE SCALE GENOMIC DNA]</scope>
    <source>
        <strain evidence="3">SSA1</strain>
    </source>
</reference>
<dbReference type="KEGG" id="acog:HWD57_22410"/>
<dbReference type="AlphaFoldDB" id="A0A080M8Z6"/>
<feature type="transmembrane region" description="Helical" evidence="1">
    <location>
        <begin position="30"/>
        <end position="53"/>
    </location>
</feature>
<accession>A0A080M8Z6</accession>
<keyword evidence="4" id="KW-1185">Reference proteome</keyword>
<keyword evidence="1" id="KW-0812">Transmembrane</keyword>
<dbReference type="EMBL" id="JDST02000018">
    <property type="protein sequence ID" value="KFB77767.1"/>
    <property type="molecule type" value="Genomic_DNA"/>
</dbReference>
<accession>A0A7D5SI26</accession>
<dbReference type="RefSeq" id="WP_138677872.1">
    <property type="nucleotide sequence ID" value="NZ_JDST02000018.1"/>
</dbReference>
<evidence type="ECO:0000313" key="4">
    <source>
        <dbReference type="Proteomes" id="UP000021315"/>
    </source>
</evidence>
<keyword evidence="1" id="KW-0472">Membrane</keyword>
<dbReference type="Proteomes" id="UP000509684">
    <property type="component" value="Chromosome"/>
</dbReference>
<protein>
    <submittedName>
        <fullName evidence="2">Uncharacterized protein</fullName>
    </submittedName>
</protein>
<proteinExistence type="predicted"/>
<dbReference type="EMBL" id="CP058708">
    <property type="protein sequence ID" value="QLH52222.1"/>
    <property type="molecule type" value="Genomic_DNA"/>
</dbReference>
<keyword evidence="1" id="KW-1133">Transmembrane helix</keyword>
<dbReference type="Proteomes" id="UP000021315">
    <property type="component" value="Unassembled WGS sequence"/>
</dbReference>
<evidence type="ECO:0000313" key="2">
    <source>
        <dbReference type="EMBL" id="KFB77767.1"/>
    </source>
</evidence>